<organism evidence="9 10">
    <name type="scientific">Digitaria exilis</name>
    <dbReference type="NCBI Taxonomy" id="1010633"/>
    <lineage>
        <taxon>Eukaryota</taxon>
        <taxon>Viridiplantae</taxon>
        <taxon>Streptophyta</taxon>
        <taxon>Embryophyta</taxon>
        <taxon>Tracheophyta</taxon>
        <taxon>Spermatophyta</taxon>
        <taxon>Magnoliopsida</taxon>
        <taxon>Liliopsida</taxon>
        <taxon>Poales</taxon>
        <taxon>Poaceae</taxon>
        <taxon>PACMAD clade</taxon>
        <taxon>Panicoideae</taxon>
        <taxon>Panicodae</taxon>
        <taxon>Paniceae</taxon>
        <taxon>Anthephorinae</taxon>
        <taxon>Digitaria</taxon>
    </lineage>
</organism>
<evidence type="ECO:0000259" key="8">
    <source>
        <dbReference type="SMART" id="SM00338"/>
    </source>
</evidence>
<dbReference type="SUPFAM" id="SSF57959">
    <property type="entry name" value="Leucine zipper domain"/>
    <property type="match status" value="1"/>
</dbReference>
<keyword evidence="5" id="KW-0539">Nucleus</keyword>
<keyword evidence="10" id="KW-1185">Reference proteome</keyword>
<dbReference type="EMBL" id="JACEFO010001965">
    <property type="protein sequence ID" value="KAF8691223.1"/>
    <property type="molecule type" value="Genomic_DNA"/>
</dbReference>
<comment type="caution">
    <text evidence="9">The sequence shown here is derived from an EMBL/GenBank/DDBJ whole genome shotgun (WGS) entry which is preliminary data.</text>
</comment>
<evidence type="ECO:0000256" key="3">
    <source>
        <dbReference type="ARBA" id="ARBA00023125"/>
    </source>
</evidence>
<keyword evidence="4" id="KW-0804">Transcription</keyword>
<keyword evidence="6" id="KW-0175">Coiled coil</keyword>
<dbReference type="PANTHER" id="PTHR47693:SF1">
    <property type="entry name" value="BZIP TRANSCRIPTION FACTOR RISBZ3"/>
    <property type="match status" value="1"/>
</dbReference>
<evidence type="ECO:0000256" key="2">
    <source>
        <dbReference type="ARBA" id="ARBA00023015"/>
    </source>
</evidence>
<dbReference type="SMART" id="SM00338">
    <property type="entry name" value="BRLZ"/>
    <property type="match status" value="1"/>
</dbReference>
<comment type="subcellular location">
    <subcellularLocation>
        <location evidence="1">Nucleus</location>
    </subcellularLocation>
</comment>
<accession>A0A835EJX4</accession>
<evidence type="ECO:0000256" key="1">
    <source>
        <dbReference type="ARBA" id="ARBA00004123"/>
    </source>
</evidence>
<evidence type="ECO:0000256" key="6">
    <source>
        <dbReference type="SAM" id="Coils"/>
    </source>
</evidence>
<evidence type="ECO:0000256" key="7">
    <source>
        <dbReference type="SAM" id="MobiDB-lite"/>
    </source>
</evidence>
<dbReference type="GO" id="GO:0005634">
    <property type="term" value="C:nucleus"/>
    <property type="evidence" value="ECO:0007669"/>
    <property type="project" value="UniProtKB-SubCell"/>
</dbReference>
<dbReference type="InterPro" id="IPR046347">
    <property type="entry name" value="bZIP_sf"/>
</dbReference>
<sequence>MKKCPSELELEAFIHGPAGAAAAAAAAGNKPEHDIAAHAPFGAGVFPPADLSAFSFADSFAFVLSEQNTLNGSIPNHLWSHNHNVRHPAVSTIESQSSICAAAAASPTSATNLYLKESQTLGGSSGSDSDSESLLDIEGGPCEQSTNPQDVKRMRRYTKSMNNVMVSNRESARRSRKRKQAHLADLETQLCPRKQVDQLRGENASLFKQLTDANQQFTTAVTDNRILKSDVEALRVKVKLAEDMVARGALSCGLGSLGLSPVLNQRQACRGPDVLSGLDFPSDDACFAGLSPTDQVQNSPLQSMASLESLENRLASEVTSCGGPGVDAWAWDGGLSK</sequence>
<keyword evidence="2" id="KW-0805">Transcription regulation</keyword>
<feature type="domain" description="BZIP" evidence="8">
    <location>
        <begin position="148"/>
        <end position="226"/>
    </location>
</feature>
<feature type="region of interest" description="Disordered" evidence="7">
    <location>
        <begin position="119"/>
        <end position="150"/>
    </location>
</feature>
<dbReference type="GO" id="GO:0003677">
    <property type="term" value="F:DNA binding"/>
    <property type="evidence" value="ECO:0007669"/>
    <property type="project" value="UniProtKB-KW"/>
</dbReference>
<dbReference type="Gene3D" id="1.20.5.170">
    <property type="match status" value="1"/>
</dbReference>
<keyword evidence="3" id="KW-0238">DNA-binding</keyword>
<protein>
    <recommendedName>
        <fullName evidence="8">BZIP domain-containing protein</fullName>
    </recommendedName>
</protein>
<dbReference type="Proteomes" id="UP000636709">
    <property type="component" value="Unassembled WGS sequence"/>
</dbReference>
<dbReference type="GO" id="GO:0003700">
    <property type="term" value="F:DNA-binding transcription factor activity"/>
    <property type="evidence" value="ECO:0007669"/>
    <property type="project" value="InterPro"/>
</dbReference>
<dbReference type="PANTHER" id="PTHR47693">
    <property type="entry name" value="BZIP TRANSCRIPTION FACTOR RISBZ3-RELATED"/>
    <property type="match status" value="1"/>
</dbReference>
<reference evidence="9" key="1">
    <citation type="submission" date="2020-07" db="EMBL/GenBank/DDBJ databases">
        <title>Genome sequence and genetic diversity analysis of an under-domesticated orphan crop, white fonio (Digitaria exilis).</title>
        <authorList>
            <person name="Bennetzen J.L."/>
            <person name="Chen S."/>
            <person name="Ma X."/>
            <person name="Wang X."/>
            <person name="Yssel A.E.J."/>
            <person name="Chaluvadi S.R."/>
            <person name="Johnson M."/>
            <person name="Gangashetty P."/>
            <person name="Hamidou F."/>
            <person name="Sanogo M.D."/>
            <person name="Zwaenepoel A."/>
            <person name="Wallace J."/>
            <person name="Van De Peer Y."/>
            <person name="Van Deynze A."/>
        </authorList>
    </citation>
    <scope>NUCLEOTIDE SEQUENCE</scope>
    <source>
        <tissue evidence="9">Leaves</tissue>
    </source>
</reference>
<evidence type="ECO:0000313" key="10">
    <source>
        <dbReference type="Proteomes" id="UP000636709"/>
    </source>
</evidence>
<dbReference type="CDD" id="cd14702">
    <property type="entry name" value="bZIP_plant_GBF1"/>
    <property type="match status" value="1"/>
</dbReference>
<dbReference type="OrthoDB" id="1299653at2759"/>
<feature type="coiled-coil region" evidence="6">
    <location>
        <begin position="169"/>
        <end position="216"/>
    </location>
</feature>
<dbReference type="Pfam" id="PF00170">
    <property type="entry name" value="bZIP_1"/>
    <property type="match status" value="1"/>
</dbReference>
<name>A0A835EJX4_9POAL</name>
<dbReference type="AlphaFoldDB" id="A0A835EJX4"/>
<proteinExistence type="predicted"/>
<evidence type="ECO:0000256" key="5">
    <source>
        <dbReference type="ARBA" id="ARBA00023242"/>
    </source>
</evidence>
<dbReference type="InterPro" id="IPR045314">
    <property type="entry name" value="bZIP_plant_GBF1"/>
</dbReference>
<dbReference type="InterPro" id="IPR004827">
    <property type="entry name" value="bZIP"/>
</dbReference>
<gene>
    <name evidence="9" type="ORF">HU200_040343</name>
</gene>
<evidence type="ECO:0000256" key="4">
    <source>
        <dbReference type="ARBA" id="ARBA00023163"/>
    </source>
</evidence>
<dbReference type="InterPro" id="IPR044168">
    <property type="entry name" value="RISBZ3/4/5"/>
</dbReference>
<evidence type="ECO:0000313" key="9">
    <source>
        <dbReference type="EMBL" id="KAF8691223.1"/>
    </source>
</evidence>